<reference evidence="2" key="1">
    <citation type="journal article" date="2010" name="Genome Res.">
        <title>Population genomic sequencing of Coccidioides fungi reveals recent hybridization and transposon control.</title>
        <authorList>
            <person name="Neafsey D.E."/>
            <person name="Barker B.M."/>
            <person name="Sharpton T.J."/>
            <person name="Stajich J.E."/>
            <person name="Park D.J."/>
            <person name="Whiston E."/>
            <person name="Hung C.-Y."/>
            <person name="McMahan C."/>
            <person name="White J."/>
            <person name="Sykes S."/>
            <person name="Heiman D."/>
            <person name="Young S."/>
            <person name="Zeng Q."/>
            <person name="Abouelleil A."/>
            <person name="Aftuck L."/>
            <person name="Bessette D."/>
            <person name="Brown A."/>
            <person name="FitzGerald M."/>
            <person name="Lui A."/>
            <person name="Macdonald J.P."/>
            <person name="Priest M."/>
            <person name="Orbach M.J."/>
            <person name="Galgiani J.N."/>
            <person name="Kirkland T.N."/>
            <person name="Cole G.T."/>
            <person name="Birren B.W."/>
            <person name="Henn M.R."/>
            <person name="Taylor J.W."/>
            <person name="Rounsley S.D."/>
        </authorList>
    </citation>
    <scope>NUCLEOTIDE SEQUENCE [LARGE SCALE GENOMIC DNA]</scope>
    <source>
        <strain evidence="2">RMSCC 3703</strain>
    </source>
</reference>
<evidence type="ECO:0000313" key="1">
    <source>
        <dbReference type="EMBL" id="KMU72171.1"/>
    </source>
</evidence>
<protein>
    <submittedName>
        <fullName evidence="1">Uncharacterized protein</fullName>
    </submittedName>
</protein>
<gene>
    <name evidence="1" type="ORF">CISG_00480</name>
</gene>
<dbReference type="GO" id="GO:0016020">
    <property type="term" value="C:membrane"/>
    <property type="evidence" value="ECO:0007669"/>
    <property type="project" value="TreeGrafter"/>
</dbReference>
<dbReference type="GO" id="GO:0034058">
    <property type="term" value="P:endosomal vesicle fusion"/>
    <property type="evidence" value="ECO:0007669"/>
    <property type="project" value="TreeGrafter"/>
</dbReference>
<organism evidence="1 2">
    <name type="scientific">Coccidioides immitis RMSCC 3703</name>
    <dbReference type="NCBI Taxonomy" id="454286"/>
    <lineage>
        <taxon>Eukaryota</taxon>
        <taxon>Fungi</taxon>
        <taxon>Dikarya</taxon>
        <taxon>Ascomycota</taxon>
        <taxon>Pezizomycotina</taxon>
        <taxon>Eurotiomycetes</taxon>
        <taxon>Eurotiomycetidae</taxon>
        <taxon>Onygenales</taxon>
        <taxon>Onygenaceae</taxon>
        <taxon>Coccidioides</taxon>
    </lineage>
</organism>
<dbReference type="GO" id="GO:0005737">
    <property type="term" value="C:cytoplasm"/>
    <property type="evidence" value="ECO:0007669"/>
    <property type="project" value="TreeGrafter"/>
</dbReference>
<dbReference type="EMBL" id="DS268118">
    <property type="protein sequence ID" value="KMU72171.1"/>
    <property type="molecule type" value="Genomic_DNA"/>
</dbReference>
<proteinExistence type="predicted"/>
<dbReference type="AlphaFoldDB" id="A0A0J8QI91"/>
<name>A0A0J8QI91_COCIT</name>
<dbReference type="STRING" id="454286.A0A0J8QI91"/>
<dbReference type="GO" id="GO:0006914">
    <property type="term" value="P:autophagy"/>
    <property type="evidence" value="ECO:0007669"/>
    <property type="project" value="TreeGrafter"/>
</dbReference>
<evidence type="ECO:0000313" key="2">
    <source>
        <dbReference type="Proteomes" id="UP000054559"/>
    </source>
</evidence>
<dbReference type="Proteomes" id="UP000054559">
    <property type="component" value="Unassembled WGS sequence"/>
</dbReference>
<sequence length="176" mass="19815">MPGTTVPPHRKDLFYHLLKEFLQITDLSDRVERTSDLLTRFAPLYDVGEVLSLVPDSWSVDILSGFLVRVLRGLVAEKREVKVQRALSAGLNLRVGVEMLETSEDVGGGWVEDEDSVRALREEKKKVDTGKGKSHAGHVWSQLPNGLWHECSLELPSYLLWCKIENGGYTKEKGEI</sequence>
<dbReference type="InterPro" id="IPR032914">
    <property type="entry name" value="Vam6/VPS39/TRAP1"/>
</dbReference>
<dbReference type="PANTHER" id="PTHR12894">
    <property type="entry name" value="CNH DOMAIN CONTAINING"/>
    <property type="match status" value="1"/>
</dbReference>
<dbReference type="PANTHER" id="PTHR12894:SF27">
    <property type="entry name" value="TRANSFORMING GROWTH FACTOR-BETA RECEPTOR-ASSOCIATED PROTEIN 1"/>
    <property type="match status" value="1"/>
</dbReference>
<accession>A0A0J8QI91</accession>